<dbReference type="InterPro" id="IPR006201">
    <property type="entry name" value="Neur_channel"/>
</dbReference>
<keyword evidence="4 5" id="KW-0472">Membrane</keyword>
<dbReference type="Proteomes" id="UP000024635">
    <property type="component" value="Unassembled WGS sequence"/>
</dbReference>
<keyword evidence="2 5" id="KW-0812">Transmembrane</keyword>
<dbReference type="PRINTS" id="PR00252">
    <property type="entry name" value="NRIONCHANNEL"/>
</dbReference>
<evidence type="ECO:0000313" key="8">
    <source>
        <dbReference type="Proteomes" id="UP000024635"/>
    </source>
</evidence>
<comment type="subcellular location">
    <subcellularLocation>
        <location evidence="1">Membrane</location>
        <topology evidence="1">Multi-pass membrane protein</topology>
    </subcellularLocation>
</comment>
<evidence type="ECO:0000313" key="7">
    <source>
        <dbReference type="EMBL" id="EYB94308.1"/>
    </source>
</evidence>
<dbReference type="InterPro" id="IPR036734">
    <property type="entry name" value="Neur_chan_lig-bd_sf"/>
</dbReference>
<evidence type="ECO:0000256" key="2">
    <source>
        <dbReference type="ARBA" id="ARBA00022692"/>
    </source>
</evidence>
<dbReference type="SUPFAM" id="SSF63712">
    <property type="entry name" value="Nicotinic receptor ligand binding domain-like"/>
    <property type="match status" value="1"/>
</dbReference>
<keyword evidence="5" id="KW-0406">Ion transport</keyword>
<evidence type="ECO:0000256" key="4">
    <source>
        <dbReference type="ARBA" id="ARBA00023136"/>
    </source>
</evidence>
<dbReference type="FunFam" id="2.70.170.10:FF:000028">
    <property type="entry name" value="AcetylCholine Receptor"/>
    <property type="match status" value="1"/>
</dbReference>
<feature type="transmembrane region" description="Helical" evidence="5">
    <location>
        <begin position="157"/>
        <end position="179"/>
    </location>
</feature>
<dbReference type="InterPro" id="IPR018000">
    <property type="entry name" value="Neurotransmitter_ion_chnl_CS"/>
</dbReference>
<evidence type="ECO:0000259" key="6">
    <source>
        <dbReference type="Pfam" id="PF02931"/>
    </source>
</evidence>
<dbReference type="CDD" id="cd18989">
    <property type="entry name" value="LGIC_ECD_cation"/>
    <property type="match status" value="1"/>
</dbReference>
<keyword evidence="5" id="KW-0407">Ion channel</keyword>
<keyword evidence="8" id="KW-1185">Reference proteome</keyword>
<comment type="similarity">
    <text evidence="5">Belongs to the ligand-gated ion channel (TC 1.A.9) family.</text>
</comment>
<feature type="domain" description="Neurotransmitter-gated ion-channel ligand-binding" evidence="6">
    <location>
        <begin position="1"/>
        <end position="149"/>
    </location>
</feature>
<sequence>MELVHIINVDEVKQTMRVLVYVVEEWEDPTLSWDPTNFSGLRVTWLPEDSIWVPDIIVFNMLDHQELLHSVRSPIRISHTGRITFSYPAIYSVMCRINVAKFPFDTQKCDLRIASWGYGEEKIFLNASRKPFLQHYTANEEWALQVLTSINIDILCAFHIVALVYFHFNIVMVTLATTLTSTVMRVHSKGFSHRMLPPPQWLLRYLFIQGADFTSIPNGNSVNVKKLVIAEQWGAVSRRMDILLALFFLVTVSTPTIYLFILCYSMDNNSQERELLERSREPMPNF</sequence>
<keyword evidence="3 5" id="KW-1133">Transmembrane helix</keyword>
<dbReference type="InterPro" id="IPR006202">
    <property type="entry name" value="Neur_chan_lig-bd"/>
</dbReference>
<evidence type="ECO:0000256" key="1">
    <source>
        <dbReference type="ARBA" id="ARBA00004141"/>
    </source>
</evidence>
<dbReference type="GO" id="GO:0016020">
    <property type="term" value="C:membrane"/>
    <property type="evidence" value="ECO:0007669"/>
    <property type="project" value="UniProtKB-SubCell"/>
</dbReference>
<dbReference type="SUPFAM" id="SSF90112">
    <property type="entry name" value="Neurotransmitter-gated ion-channel transmembrane pore"/>
    <property type="match status" value="1"/>
</dbReference>
<dbReference type="GO" id="GO:0004888">
    <property type="term" value="F:transmembrane signaling receptor activity"/>
    <property type="evidence" value="ECO:0007669"/>
    <property type="project" value="InterPro"/>
</dbReference>
<dbReference type="PROSITE" id="PS00236">
    <property type="entry name" value="NEUROTR_ION_CHANNEL"/>
    <property type="match status" value="1"/>
</dbReference>
<evidence type="ECO:0000256" key="3">
    <source>
        <dbReference type="ARBA" id="ARBA00022989"/>
    </source>
</evidence>
<dbReference type="STRING" id="53326.A0A016SUA2"/>
<dbReference type="InterPro" id="IPR036719">
    <property type="entry name" value="Neuro-gated_channel_TM_sf"/>
</dbReference>
<name>A0A016SUA2_9BILA</name>
<dbReference type="EMBL" id="JARK01001509">
    <property type="protein sequence ID" value="EYB94308.1"/>
    <property type="molecule type" value="Genomic_DNA"/>
</dbReference>
<comment type="caution">
    <text evidence="7">The sequence shown here is derived from an EMBL/GenBank/DDBJ whole genome shotgun (WGS) entry which is preliminary data.</text>
</comment>
<dbReference type="PANTHER" id="PTHR18945">
    <property type="entry name" value="NEUROTRANSMITTER GATED ION CHANNEL"/>
    <property type="match status" value="1"/>
</dbReference>
<dbReference type="AlphaFoldDB" id="A0A016SUA2"/>
<proteinExistence type="inferred from homology"/>
<evidence type="ECO:0000256" key="5">
    <source>
        <dbReference type="RuleBase" id="RU000687"/>
    </source>
</evidence>
<feature type="transmembrane region" description="Helical" evidence="5">
    <location>
        <begin position="242"/>
        <end position="261"/>
    </location>
</feature>
<dbReference type="GO" id="GO:0005230">
    <property type="term" value="F:extracellular ligand-gated monoatomic ion channel activity"/>
    <property type="evidence" value="ECO:0007669"/>
    <property type="project" value="InterPro"/>
</dbReference>
<organism evidence="7 8">
    <name type="scientific">Ancylostoma ceylanicum</name>
    <dbReference type="NCBI Taxonomy" id="53326"/>
    <lineage>
        <taxon>Eukaryota</taxon>
        <taxon>Metazoa</taxon>
        <taxon>Ecdysozoa</taxon>
        <taxon>Nematoda</taxon>
        <taxon>Chromadorea</taxon>
        <taxon>Rhabditida</taxon>
        <taxon>Rhabditina</taxon>
        <taxon>Rhabditomorpha</taxon>
        <taxon>Strongyloidea</taxon>
        <taxon>Ancylostomatidae</taxon>
        <taxon>Ancylostomatinae</taxon>
        <taxon>Ancylostoma</taxon>
    </lineage>
</organism>
<comment type="caution">
    <text evidence="5">Lacks conserved residue(s) required for the propagation of feature annotation.</text>
</comment>
<protein>
    <recommendedName>
        <fullName evidence="6">Neurotransmitter-gated ion-channel ligand-binding domain-containing protein</fullName>
    </recommendedName>
</protein>
<dbReference type="Gene3D" id="2.70.170.10">
    <property type="entry name" value="Neurotransmitter-gated ion-channel ligand-binding domain"/>
    <property type="match status" value="1"/>
</dbReference>
<dbReference type="Pfam" id="PF02931">
    <property type="entry name" value="Neur_chan_LBD"/>
    <property type="match status" value="1"/>
</dbReference>
<dbReference type="OrthoDB" id="410315at2759"/>
<accession>A0A016SUA2</accession>
<keyword evidence="5" id="KW-0813">Transport</keyword>
<gene>
    <name evidence="7" type="primary">Acey_s0173.g411</name>
    <name evidence="7" type="ORF">Y032_0173g411</name>
</gene>
<reference evidence="8" key="1">
    <citation type="journal article" date="2015" name="Nat. Genet.">
        <title>The genome and transcriptome of the zoonotic hookworm Ancylostoma ceylanicum identify infection-specific gene families.</title>
        <authorList>
            <person name="Schwarz E.M."/>
            <person name="Hu Y."/>
            <person name="Antoshechkin I."/>
            <person name="Miller M.M."/>
            <person name="Sternberg P.W."/>
            <person name="Aroian R.V."/>
        </authorList>
    </citation>
    <scope>NUCLEOTIDE SEQUENCE</scope>
    <source>
        <strain evidence="8">HY135</strain>
    </source>
</reference>